<evidence type="ECO:0000313" key="6">
    <source>
        <dbReference type="EMBL" id="ELP89223.1"/>
    </source>
</evidence>
<dbReference type="Proteomes" id="UP000014680">
    <property type="component" value="Unassembled WGS sequence"/>
</dbReference>
<organism evidence="6 7">
    <name type="scientific">Entamoeba invadens IP1</name>
    <dbReference type="NCBI Taxonomy" id="370355"/>
    <lineage>
        <taxon>Eukaryota</taxon>
        <taxon>Amoebozoa</taxon>
        <taxon>Evosea</taxon>
        <taxon>Archamoebae</taxon>
        <taxon>Mastigamoebida</taxon>
        <taxon>Entamoebidae</taxon>
        <taxon>Entamoeba</taxon>
    </lineage>
</organism>
<dbReference type="PANTHER" id="PTHR36460">
    <property type="entry name" value="UPF0132 DOMAIN PROTEIN (AFU_ORTHOLOGUE AFUA_3G10255)"/>
    <property type="match status" value="1"/>
</dbReference>
<gene>
    <name evidence="6" type="ORF">EIN_486850</name>
</gene>
<feature type="transmembrane region" description="Helical" evidence="5">
    <location>
        <begin position="25"/>
        <end position="44"/>
    </location>
</feature>
<dbReference type="PANTHER" id="PTHR36460:SF1">
    <property type="entry name" value="UPF0132 DOMAIN PROTEIN (AFU_ORTHOLOGUE AFUA_3G10255)"/>
    <property type="match status" value="1"/>
</dbReference>
<dbReference type="GeneID" id="14888102"/>
<reference evidence="6 7" key="1">
    <citation type="submission" date="2012-10" db="EMBL/GenBank/DDBJ databases">
        <authorList>
            <person name="Zafar N."/>
            <person name="Inman J."/>
            <person name="Hall N."/>
            <person name="Lorenzi H."/>
            <person name="Caler E."/>
        </authorList>
    </citation>
    <scope>NUCLEOTIDE SEQUENCE [LARGE SCALE GENOMIC DNA]</scope>
    <source>
        <strain evidence="6 7">IP1</strain>
    </source>
</reference>
<evidence type="ECO:0000256" key="4">
    <source>
        <dbReference type="ARBA" id="ARBA00023136"/>
    </source>
</evidence>
<evidence type="ECO:0000256" key="2">
    <source>
        <dbReference type="ARBA" id="ARBA00022692"/>
    </source>
</evidence>
<dbReference type="GO" id="GO:0016020">
    <property type="term" value="C:membrane"/>
    <property type="evidence" value="ECO:0007669"/>
    <property type="project" value="UniProtKB-SubCell"/>
</dbReference>
<evidence type="ECO:0000313" key="7">
    <source>
        <dbReference type="Proteomes" id="UP000014680"/>
    </source>
</evidence>
<evidence type="ECO:0000256" key="1">
    <source>
        <dbReference type="ARBA" id="ARBA00004141"/>
    </source>
</evidence>
<dbReference type="RefSeq" id="XP_004255994.1">
    <property type="nucleotide sequence ID" value="XM_004255946.1"/>
</dbReference>
<dbReference type="AlphaFoldDB" id="A0A0A1UAP9"/>
<feature type="transmembrane region" description="Helical" evidence="5">
    <location>
        <begin position="84"/>
        <end position="104"/>
    </location>
</feature>
<keyword evidence="7" id="KW-1185">Reference proteome</keyword>
<sequence>MTDPFTDYDNHDPFKVSTIDCSVRVLSLLATMFGWIGGIVVFLIEKQNVYVRAVAVQSAIVNSIMFAAVVFFGCFYWIGVFFVIMFWITLVLHIIIIALQMLVASVNANSGNFFGPNMFLALAS</sequence>
<comment type="subcellular location">
    <subcellularLocation>
        <location evidence="1">Membrane</location>
        <topology evidence="1">Multi-pass membrane protein</topology>
    </subcellularLocation>
</comment>
<keyword evidence="2 5" id="KW-0812">Transmembrane</keyword>
<dbReference type="VEuPathDB" id="AmoebaDB:EIN_486850"/>
<name>A0A0A1UAP9_ENTIV</name>
<evidence type="ECO:0000256" key="5">
    <source>
        <dbReference type="SAM" id="Phobius"/>
    </source>
</evidence>
<evidence type="ECO:0008006" key="8">
    <source>
        <dbReference type="Google" id="ProtNLM"/>
    </source>
</evidence>
<dbReference type="EMBL" id="KB206670">
    <property type="protein sequence ID" value="ELP89223.1"/>
    <property type="molecule type" value="Genomic_DNA"/>
</dbReference>
<proteinExistence type="predicted"/>
<accession>A0A0A1UAP9</accession>
<protein>
    <recommendedName>
        <fullName evidence="8">Transmembrane protein</fullName>
    </recommendedName>
</protein>
<keyword evidence="3 5" id="KW-1133">Transmembrane helix</keyword>
<keyword evidence="4 5" id="KW-0472">Membrane</keyword>
<evidence type="ECO:0000256" key="3">
    <source>
        <dbReference type="ARBA" id="ARBA00022989"/>
    </source>
</evidence>
<feature type="transmembrane region" description="Helical" evidence="5">
    <location>
        <begin position="56"/>
        <end position="78"/>
    </location>
</feature>
<dbReference type="KEGG" id="eiv:EIN_486850"/>